<dbReference type="PANTHER" id="PTHR23513">
    <property type="entry name" value="INTEGRAL MEMBRANE EFFLUX PROTEIN-RELATED"/>
    <property type="match status" value="1"/>
</dbReference>
<evidence type="ECO:0000259" key="10">
    <source>
        <dbReference type="PROSITE" id="PS50850"/>
    </source>
</evidence>
<sequence>MYSIFAYAPLEVMLPAYVDDVLDAGSGVLGTIWTFFAVGSFLGSLLWVKLGKKLPYSFSLGGVMLLWGLAPVSFSYVTSEWVVFAIMFLGGVVYAPYNIVSPTLQQTLVPNSLRGRVVGVYGLIAGLGFPIGVYLGGVVGELLGVSETILLSGLLTVGLGLLVMLNPVLRFKQTSVLPADNQKSM</sequence>
<dbReference type="GO" id="GO:0005886">
    <property type="term" value="C:plasma membrane"/>
    <property type="evidence" value="ECO:0007669"/>
    <property type="project" value="UniProtKB-SubCell"/>
</dbReference>
<name>A0A4R6UCH3_9BACI</name>
<dbReference type="InterPro" id="IPR020846">
    <property type="entry name" value="MFS_dom"/>
</dbReference>
<dbReference type="Proteomes" id="UP000295632">
    <property type="component" value="Unassembled WGS sequence"/>
</dbReference>
<evidence type="ECO:0000256" key="5">
    <source>
        <dbReference type="ARBA" id="ARBA00022989"/>
    </source>
</evidence>
<accession>A0A4R6UCH3</accession>
<feature type="transmembrane region" description="Helical" evidence="9">
    <location>
        <begin position="81"/>
        <end position="97"/>
    </location>
</feature>
<keyword evidence="2" id="KW-0813">Transport</keyword>
<evidence type="ECO:0000313" key="12">
    <source>
        <dbReference type="Proteomes" id="UP000295632"/>
    </source>
</evidence>
<evidence type="ECO:0000256" key="3">
    <source>
        <dbReference type="ARBA" id="ARBA00022475"/>
    </source>
</evidence>
<evidence type="ECO:0000256" key="9">
    <source>
        <dbReference type="SAM" id="Phobius"/>
    </source>
</evidence>
<protein>
    <recommendedName>
        <fullName evidence="8">Multidrug efflux pump Tap</fullName>
    </recommendedName>
</protein>
<comment type="similarity">
    <text evidence="7">Belongs to the major facilitator superfamily. Drug:H(+) antiporter-3 (DHA3) (TC 2.A.1.21) family.</text>
</comment>
<evidence type="ECO:0000256" key="6">
    <source>
        <dbReference type="ARBA" id="ARBA00023136"/>
    </source>
</evidence>
<dbReference type="Gene3D" id="1.20.1250.20">
    <property type="entry name" value="MFS general substrate transporter like domains"/>
    <property type="match status" value="1"/>
</dbReference>
<comment type="subcellular location">
    <subcellularLocation>
        <location evidence="1">Cell membrane</location>
        <topology evidence="1">Multi-pass membrane protein</topology>
    </subcellularLocation>
</comment>
<feature type="domain" description="Major facilitator superfamily (MFS) profile" evidence="10">
    <location>
        <begin position="1"/>
        <end position="185"/>
    </location>
</feature>
<evidence type="ECO:0000256" key="7">
    <source>
        <dbReference type="ARBA" id="ARBA00038075"/>
    </source>
</evidence>
<evidence type="ECO:0000256" key="2">
    <source>
        <dbReference type="ARBA" id="ARBA00022448"/>
    </source>
</evidence>
<keyword evidence="4 9" id="KW-0812">Transmembrane</keyword>
<feature type="transmembrane region" description="Helical" evidence="9">
    <location>
        <begin position="55"/>
        <end position="75"/>
    </location>
</feature>
<feature type="transmembrane region" description="Helical" evidence="9">
    <location>
        <begin position="149"/>
        <end position="169"/>
    </location>
</feature>
<dbReference type="PANTHER" id="PTHR23513:SF9">
    <property type="entry name" value="ENTEROBACTIN EXPORTER ENTS"/>
    <property type="match status" value="1"/>
</dbReference>
<organism evidence="11 12">
    <name type="scientific">Aureibacillus halotolerans</name>
    <dbReference type="NCBI Taxonomy" id="1508390"/>
    <lineage>
        <taxon>Bacteria</taxon>
        <taxon>Bacillati</taxon>
        <taxon>Bacillota</taxon>
        <taxon>Bacilli</taxon>
        <taxon>Bacillales</taxon>
        <taxon>Bacillaceae</taxon>
        <taxon>Aureibacillus</taxon>
    </lineage>
</organism>
<dbReference type="InterPro" id="IPR011701">
    <property type="entry name" value="MFS"/>
</dbReference>
<dbReference type="SUPFAM" id="SSF103473">
    <property type="entry name" value="MFS general substrate transporter"/>
    <property type="match status" value="1"/>
</dbReference>
<keyword evidence="12" id="KW-1185">Reference proteome</keyword>
<gene>
    <name evidence="11" type="ORF">EV213_105130</name>
</gene>
<evidence type="ECO:0000256" key="4">
    <source>
        <dbReference type="ARBA" id="ARBA00022692"/>
    </source>
</evidence>
<dbReference type="AlphaFoldDB" id="A0A4R6UCH3"/>
<evidence type="ECO:0000313" key="11">
    <source>
        <dbReference type="EMBL" id="TDQ40784.1"/>
    </source>
</evidence>
<reference evidence="11 12" key="1">
    <citation type="submission" date="2019-03" db="EMBL/GenBank/DDBJ databases">
        <title>Genomic Encyclopedia of Type Strains, Phase IV (KMG-IV): sequencing the most valuable type-strain genomes for metagenomic binning, comparative biology and taxonomic classification.</title>
        <authorList>
            <person name="Goeker M."/>
        </authorList>
    </citation>
    <scope>NUCLEOTIDE SEQUENCE [LARGE SCALE GENOMIC DNA]</scope>
    <source>
        <strain evidence="11 12">DSM 28697</strain>
    </source>
</reference>
<comment type="caution">
    <text evidence="11">The sequence shown here is derived from an EMBL/GenBank/DDBJ whole genome shotgun (WGS) entry which is preliminary data.</text>
</comment>
<dbReference type="PROSITE" id="PS50850">
    <property type="entry name" value="MFS"/>
    <property type="match status" value="1"/>
</dbReference>
<feature type="transmembrane region" description="Helical" evidence="9">
    <location>
        <begin position="118"/>
        <end position="137"/>
    </location>
</feature>
<dbReference type="GO" id="GO:0022857">
    <property type="term" value="F:transmembrane transporter activity"/>
    <property type="evidence" value="ECO:0007669"/>
    <property type="project" value="InterPro"/>
</dbReference>
<dbReference type="EMBL" id="SNYJ01000005">
    <property type="protein sequence ID" value="TDQ40784.1"/>
    <property type="molecule type" value="Genomic_DNA"/>
</dbReference>
<keyword evidence="3" id="KW-1003">Cell membrane</keyword>
<keyword evidence="5 9" id="KW-1133">Transmembrane helix</keyword>
<keyword evidence="6 9" id="KW-0472">Membrane</keyword>
<dbReference type="InterPro" id="IPR036259">
    <property type="entry name" value="MFS_trans_sf"/>
</dbReference>
<proteinExistence type="inferred from homology"/>
<feature type="transmembrane region" description="Helical" evidence="9">
    <location>
        <begin position="27"/>
        <end position="48"/>
    </location>
</feature>
<evidence type="ECO:0000256" key="8">
    <source>
        <dbReference type="ARBA" id="ARBA00040914"/>
    </source>
</evidence>
<dbReference type="Pfam" id="PF07690">
    <property type="entry name" value="MFS_1"/>
    <property type="match status" value="1"/>
</dbReference>
<evidence type="ECO:0000256" key="1">
    <source>
        <dbReference type="ARBA" id="ARBA00004651"/>
    </source>
</evidence>